<proteinExistence type="predicted"/>
<keyword evidence="4" id="KW-1185">Reference proteome</keyword>
<dbReference type="EMBL" id="JAGEVF010000017">
    <property type="protein sequence ID" value="MBO3118019.1"/>
    <property type="molecule type" value="Genomic_DNA"/>
</dbReference>
<dbReference type="InterPro" id="IPR026444">
    <property type="entry name" value="Secre_tail"/>
</dbReference>
<evidence type="ECO:0000313" key="4">
    <source>
        <dbReference type="Proteomes" id="UP000676776"/>
    </source>
</evidence>
<keyword evidence="1" id="KW-0732">Signal</keyword>
<sequence>MKHIYSLIILISFYSGFSQSLPINFEGDITTSDFVDFAGGTATVVPNPSLSGINTSSTVGQIVRDGETIFAGSKILLTDNLDFSVLTKISMKVYTTAPAGTVVKLKLENQGAVAADVNVTTTVSGTWETLEWILVGTPNTANEIVFMFDFGNIGDGSSTSTFYFDDVEQVAGPTAPVPTSLPIDFETGIVDTDFLNFNGSIASVISNPQIEGINTSSTVAQVVRNGGDFFAGSQLLLDGPINFTTLSQISMKIYTTAPVGTRIKLEIQGPNALTNLDYITTVSGTWEVASWNFYRQANNDEGQPIDYNKIQFLFDFGNVGDGTATSTFLFDDIQQVAGATIPEPQPTTLPIDFENNSVVTSDFTDFFGAITSVIPNPKIDQNNPSATVAQLVRSGGAGFMRSKLILTEPLPNMSEFGTISMKVYTEAPVGSILKFKLENIVPNAFGKEADALTTVSGEWATYTWDLSNADSPIYDVLTFMLGYNGSNDASPSATFLFDDIEIIPNSLSNGPDLSFNIDEIVAFPNPIKDKVTISSKNKSINNITIYNILGKEILQLQPNSLKTNIDISYLDNGIYIAKILTSSGIISLKLLKE</sequence>
<name>A0ABS3T5I7_9FLAO</name>
<accession>A0ABS3T5I7</accession>
<feature type="domain" description="Secretion system C-terminal sorting" evidence="2">
    <location>
        <begin position="523"/>
        <end position="586"/>
    </location>
</feature>
<dbReference type="RefSeq" id="WP_208155394.1">
    <property type="nucleotide sequence ID" value="NZ_JAGEVF010000017.1"/>
</dbReference>
<gene>
    <name evidence="3" type="ORF">J4050_14775</name>
</gene>
<dbReference type="Gene3D" id="2.60.120.260">
    <property type="entry name" value="Galactose-binding domain-like"/>
    <property type="match status" value="2"/>
</dbReference>
<reference evidence="3 4" key="1">
    <citation type="submission" date="2021-03" db="EMBL/GenBank/DDBJ databases">
        <title>Winogradskyella sp. nov., isolated from costal sediment.</title>
        <authorList>
            <person name="Gao C."/>
        </authorList>
    </citation>
    <scope>NUCLEOTIDE SEQUENCE [LARGE SCALE GENOMIC DNA]</scope>
    <source>
        <strain evidence="3 4">DF17</strain>
    </source>
</reference>
<organism evidence="3 4">
    <name type="scientific">Winogradskyella pelagia</name>
    <dbReference type="NCBI Taxonomy" id="2819984"/>
    <lineage>
        <taxon>Bacteria</taxon>
        <taxon>Pseudomonadati</taxon>
        <taxon>Bacteroidota</taxon>
        <taxon>Flavobacteriia</taxon>
        <taxon>Flavobacteriales</taxon>
        <taxon>Flavobacteriaceae</taxon>
        <taxon>Winogradskyella</taxon>
    </lineage>
</organism>
<evidence type="ECO:0000259" key="2">
    <source>
        <dbReference type="Pfam" id="PF18962"/>
    </source>
</evidence>
<dbReference type="Pfam" id="PF18962">
    <property type="entry name" value="Por_Secre_tail"/>
    <property type="match status" value="1"/>
</dbReference>
<evidence type="ECO:0000256" key="1">
    <source>
        <dbReference type="ARBA" id="ARBA00022729"/>
    </source>
</evidence>
<dbReference type="Proteomes" id="UP000676776">
    <property type="component" value="Unassembled WGS sequence"/>
</dbReference>
<protein>
    <submittedName>
        <fullName evidence="3">T9SS type A sorting domain-containing protein</fullName>
    </submittedName>
</protein>
<dbReference type="NCBIfam" id="TIGR04183">
    <property type="entry name" value="Por_Secre_tail"/>
    <property type="match status" value="1"/>
</dbReference>
<evidence type="ECO:0000313" key="3">
    <source>
        <dbReference type="EMBL" id="MBO3118019.1"/>
    </source>
</evidence>
<comment type="caution">
    <text evidence="3">The sequence shown here is derived from an EMBL/GenBank/DDBJ whole genome shotgun (WGS) entry which is preliminary data.</text>
</comment>